<dbReference type="Pfam" id="PF09945">
    <property type="entry name" value="DUF2177"/>
    <property type="match status" value="1"/>
</dbReference>
<keyword evidence="3" id="KW-1185">Reference proteome</keyword>
<feature type="transmembrane region" description="Helical" evidence="1">
    <location>
        <begin position="118"/>
        <end position="136"/>
    </location>
</feature>
<proteinExistence type="predicted"/>
<evidence type="ECO:0008006" key="4">
    <source>
        <dbReference type="Google" id="ProtNLM"/>
    </source>
</evidence>
<dbReference type="STRING" id="1856405.BFC17_01620"/>
<dbReference type="OrthoDB" id="166547at2"/>
<dbReference type="EMBL" id="MJIC01000015">
    <property type="protein sequence ID" value="OFI32998.1"/>
    <property type="molecule type" value="Genomic_DNA"/>
</dbReference>
<keyword evidence="1" id="KW-1133">Transmembrane helix</keyword>
<dbReference type="InterPro" id="IPR018687">
    <property type="entry name" value="DUF2177_membr"/>
</dbReference>
<feature type="transmembrane region" description="Helical" evidence="1">
    <location>
        <begin position="12"/>
        <end position="35"/>
    </location>
</feature>
<keyword evidence="1" id="KW-0472">Membrane</keyword>
<protein>
    <recommendedName>
        <fullName evidence="4">DUF2177 domain-containing protein</fullName>
    </recommendedName>
</protein>
<comment type="caution">
    <text evidence="2">The sequence shown here is derived from an EMBL/GenBank/DDBJ whole genome shotgun (WGS) entry which is preliminary data.</text>
</comment>
<accession>A0A1E8FBL5</accession>
<evidence type="ECO:0000313" key="3">
    <source>
        <dbReference type="Proteomes" id="UP000176037"/>
    </source>
</evidence>
<feature type="transmembrane region" description="Helical" evidence="1">
    <location>
        <begin position="88"/>
        <end position="106"/>
    </location>
</feature>
<keyword evidence="1" id="KW-0812">Transmembrane</keyword>
<name>A0A1E8FBL5_9ALTE</name>
<feature type="transmembrane region" description="Helical" evidence="1">
    <location>
        <begin position="55"/>
        <end position="76"/>
    </location>
</feature>
<dbReference type="Proteomes" id="UP000176037">
    <property type="component" value="Unassembled WGS sequence"/>
</dbReference>
<sequence length="140" mass="15459">MSLPTRPITRFRLLMAYLTMLLTFGILDGIWLGAIANQWYFGSLSSLLREQFITWPWLVFYLAYCAATLYLAVVPASGHWQQAAVKGAVLGATAYGAYNLTNYSIVANWPLPITLIDWSWGTLATAVVSTSGALALKLKH</sequence>
<evidence type="ECO:0000313" key="2">
    <source>
        <dbReference type="EMBL" id="OFI32998.1"/>
    </source>
</evidence>
<reference evidence="2 3" key="1">
    <citation type="submission" date="2016-09" db="EMBL/GenBank/DDBJ databases">
        <title>Alteromonas lipolytica, a new species isolated from sea water.</title>
        <authorList>
            <person name="Wu Y.-H."/>
            <person name="Cheng H."/>
            <person name="Xu X.-W."/>
        </authorList>
    </citation>
    <scope>NUCLEOTIDE SEQUENCE [LARGE SCALE GENOMIC DNA]</scope>
    <source>
        <strain evidence="2 3">JW12</strain>
    </source>
</reference>
<gene>
    <name evidence="2" type="ORF">BFC17_01620</name>
</gene>
<dbReference type="RefSeq" id="WP_070177375.1">
    <property type="nucleotide sequence ID" value="NZ_BMJR01000002.1"/>
</dbReference>
<organism evidence="2 3">
    <name type="scientific">Alteromonas lipolytica</name>
    <dbReference type="NCBI Taxonomy" id="1856405"/>
    <lineage>
        <taxon>Bacteria</taxon>
        <taxon>Pseudomonadati</taxon>
        <taxon>Pseudomonadota</taxon>
        <taxon>Gammaproteobacteria</taxon>
        <taxon>Alteromonadales</taxon>
        <taxon>Alteromonadaceae</taxon>
        <taxon>Alteromonas/Salinimonas group</taxon>
        <taxon>Alteromonas</taxon>
    </lineage>
</organism>
<dbReference type="AlphaFoldDB" id="A0A1E8FBL5"/>
<evidence type="ECO:0000256" key="1">
    <source>
        <dbReference type="SAM" id="Phobius"/>
    </source>
</evidence>